<keyword evidence="2" id="KW-1185">Reference proteome</keyword>
<accession>A0A8X6KTD5</accession>
<proteinExistence type="predicted"/>
<dbReference type="EMBL" id="BMAO01002803">
    <property type="protein sequence ID" value="GFQ83401.1"/>
    <property type="molecule type" value="Genomic_DNA"/>
</dbReference>
<comment type="caution">
    <text evidence="1">The sequence shown here is derived from an EMBL/GenBank/DDBJ whole genome shotgun (WGS) entry which is preliminary data.</text>
</comment>
<reference evidence="1" key="1">
    <citation type="submission" date="2020-07" db="EMBL/GenBank/DDBJ databases">
        <title>Multicomponent nature underlies the extraordinary mechanical properties of spider dragline silk.</title>
        <authorList>
            <person name="Kono N."/>
            <person name="Nakamura H."/>
            <person name="Mori M."/>
            <person name="Yoshida Y."/>
            <person name="Ohtoshi R."/>
            <person name="Malay A.D."/>
            <person name="Moran D.A.P."/>
            <person name="Tomita M."/>
            <person name="Numata K."/>
            <person name="Arakawa K."/>
        </authorList>
    </citation>
    <scope>NUCLEOTIDE SEQUENCE</scope>
</reference>
<dbReference type="Proteomes" id="UP000887116">
    <property type="component" value="Unassembled WGS sequence"/>
</dbReference>
<sequence>MWEALNTISLSICRTMCELSHLLAHSISMSSSVANRLPRNGSLNLGMRSKSQGEVSGEWGGCSNSSHHEHRSSCRAHSVLCCFALSCRIIALSPRSVHLPRTPRRTYTTKKSLSYCGNY</sequence>
<evidence type="ECO:0000313" key="1">
    <source>
        <dbReference type="EMBL" id="GFQ83401.1"/>
    </source>
</evidence>
<organism evidence="1 2">
    <name type="scientific">Trichonephila clavata</name>
    <name type="common">Joro spider</name>
    <name type="synonym">Nephila clavata</name>
    <dbReference type="NCBI Taxonomy" id="2740835"/>
    <lineage>
        <taxon>Eukaryota</taxon>
        <taxon>Metazoa</taxon>
        <taxon>Ecdysozoa</taxon>
        <taxon>Arthropoda</taxon>
        <taxon>Chelicerata</taxon>
        <taxon>Arachnida</taxon>
        <taxon>Araneae</taxon>
        <taxon>Araneomorphae</taxon>
        <taxon>Entelegynae</taxon>
        <taxon>Araneoidea</taxon>
        <taxon>Nephilidae</taxon>
        <taxon>Trichonephila</taxon>
    </lineage>
</organism>
<name>A0A8X6KTD5_TRICU</name>
<dbReference type="AlphaFoldDB" id="A0A8X6KTD5"/>
<evidence type="ECO:0000313" key="2">
    <source>
        <dbReference type="Proteomes" id="UP000887116"/>
    </source>
</evidence>
<gene>
    <name evidence="1" type="primary">NCL1_29390</name>
    <name evidence="1" type="ORF">TNCT_323731</name>
</gene>
<protein>
    <submittedName>
        <fullName evidence="1">Uncharacterized protein</fullName>
    </submittedName>
</protein>